<sequence>MILDVYIVEDYEKEHGLFIARLLEIFEKEGKPQAIHCFGKRTLTLLSQMGKQIGIMVVEGTQKEEMEKIVMEMLEDLYADQDHDHEHGPDCSCHHDHDHDHDHH</sequence>
<evidence type="ECO:0000256" key="1">
    <source>
        <dbReference type="SAM" id="MobiDB-lite"/>
    </source>
</evidence>
<dbReference type="EMBL" id="VSSQ01108873">
    <property type="protein sequence ID" value="MPN47402.1"/>
    <property type="molecule type" value="Genomic_DNA"/>
</dbReference>
<proteinExistence type="predicted"/>
<dbReference type="Pfam" id="PF22007">
    <property type="entry name" value="DUF6930"/>
    <property type="match status" value="1"/>
</dbReference>
<dbReference type="InterPro" id="IPR054216">
    <property type="entry name" value="DUF6930"/>
</dbReference>
<organism evidence="3">
    <name type="scientific">bioreactor metagenome</name>
    <dbReference type="NCBI Taxonomy" id="1076179"/>
    <lineage>
        <taxon>unclassified sequences</taxon>
        <taxon>metagenomes</taxon>
        <taxon>ecological metagenomes</taxon>
    </lineage>
</organism>
<dbReference type="AlphaFoldDB" id="A0A645I9B9"/>
<comment type="caution">
    <text evidence="3">The sequence shown here is derived from an EMBL/GenBank/DDBJ whole genome shotgun (WGS) entry which is preliminary data.</text>
</comment>
<feature type="region of interest" description="Disordered" evidence="1">
    <location>
        <begin position="85"/>
        <end position="104"/>
    </location>
</feature>
<evidence type="ECO:0000313" key="3">
    <source>
        <dbReference type="EMBL" id="MPN47402.1"/>
    </source>
</evidence>
<name>A0A645I9B9_9ZZZZ</name>
<evidence type="ECO:0000259" key="2">
    <source>
        <dbReference type="Pfam" id="PF22007"/>
    </source>
</evidence>
<gene>
    <name evidence="3" type="ORF">SDC9_195004</name>
</gene>
<feature type="domain" description="DUF6930" evidence="2">
    <location>
        <begin position="1"/>
        <end position="73"/>
    </location>
</feature>
<protein>
    <recommendedName>
        <fullName evidence="2">DUF6930 domain-containing protein</fullName>
    </recommendedName>
</protein>
<reference evidence="3" key="1">
    <citation type="submission" date="2019-08" db="EMBL/GenBank/DDBJ databases">
        <authorList>
            <person name="Kucharzyk K."/>
            <person name="Murdoch R.W."/>
            <person name="Higgins S."/>
            <person name="Loffler F."/>
        </authorList>
    </citation>
    <scope>NUCLEOTIDE SEQUENCE</scope>
</reference>
<accession>A0A645I9B9</accession>